<evidence type="ECO:0000256" key="1">
    <source>
        <dbReference type="SAM" id="MobiDB-lite"/>
    </source>
</evidence>
<reference evidence="3" key="1">
    <citation type="submission" date="2023-03" db="EMBL/GenBank/DDBJ databases">
        <title>Massive genome expansion in bonnet fungi (Mycena s.s.) driven by repeated elements and novel gene families across ecological guilds.</title>
        <authorList>
            <consortium name="Lawrence Berkeley National Laboratory"/>
            <person name="Harder C.B."/>
            <person name="Miyauchi S."/>
            <person name="Viragh M."/>
            <person name="Kuo A."/>
            <person name="Thoen E."/>
            <person name="Andreopoulos B."/>
            <person name="Lu D."/>
            <person name="Skrede I."/>
            <person name="Drula E."/>
            <person name="Henrissat B."/>
            <person name="Morin E."/>
            <person name="Kohler A."/>
            <person name="Barry K."/>
            <person name="LaButti K."/>
            <person name="Morin E."/>
            <person name="Salamov A."/>
            <person name="Lipzen A."/>
            <person name="Mereny Z."/>
            <person name="Hegedus B."/>
            <person name="Baldrian P."/>
            <person name="Stursova M."/>
            <person name="Weitz H."/>
            <person name="Taylor A."/>
            <person name="Grigoriev I.V."/>
            <person name="Nagy L.G."/>
            <person name="Martin F."/>
            <person name="Kauserud H."/>
        </authorList>
    </citation>
    <scope>NUCLEOTIDE SEQUENCE</scope>
    <source>
        <strain evidence="3">CBHHK188m</strain>
    </source>
</reference>
<proteinExistence type="predicted"/>
<dbReference type="EMBL" id="JARJLG010000012">
    <property type="protein sequence ID" value="KAJ7776568.1"/>
    <property type="molecule type" value="Genomic_DNA"/>
</dbReference>
<dbReference type="InterPro" id="IPR001155">
    <property type="entry name" value="OxRdtase_FMN_N"/>
</dbReference>
<feature type="region of interest" description="Disordered" evidence="1">
    <location>
        <begin position="50"/>
        <end position="70"/>
    </location>
</feature>
<evidence type="ECO:0000313" key="4">
    <source>
        <dbReference type="Proteomes" id="UP001215280"/>
    </source>
</evidence>
<dbReference type="GO" id="GO:0016491">
    <property type="term" value="F:oxidoreductase activity"/>
    <property type="evidence" value="ECO:0007669"/>
    <property type="project" value="InterPro"/>
</dbReference>
<gene>
    <name evidence="3" type="ORF">DFH07DRAFT_766760</name>
</gene>
<evidence type="ECO:0000259" key="2">
    <source>
        <dbReference type="Pfam" id="PF00724"/>
    </source>
</evidence>
<name>A0AAD7NUI3_9AGAR</name>
<dbReference type="SUPFAM" id="SSF51395">
    <property type="entry name" value="FMN-linked oxidoreductases"/>
    <property type="match status" value="1"/>
</dbReference>
<keyword evidence="4" id="KW-1185">Reference proteome</keyword>
<evidence type="ECO:0000313" key="3">
    <source>
        <dbReference type="EMBL" id="KAJ7776568.1"/>
    </source>
</evidence>
<comment type="caution">
    <text evidence="3">The sequence shown here is derived from an EMBL/GenBank/DDBJ whole genome shotgun (WGS) entry which is preliminary data.</text>
</comment>
<protein>
    <recommendedName>
        <fullName evidence="2">NADH:flavin oxidoreductase/NADH oxidase N-terminal domain-containing protein</fullName>
    </recommendedName>
</protein>
<accession>A0AAD7NUI3</accession>
<dbReference type="Gene3D" id="3.20.20.70">
    <property type="entry name" value="Aldolase class I"/>
    <property type="match status" value="1"/>
</dbReference>
<dbReference type="AlphaFoldDB" id="A0AAD7NUI3"/>
<dbReference type="Proteomes" id="UP001215280">
    <property type="component" value="Unassembled WGS sequence"/>
</dbReference>
<dbReference type="InterPro" id="IPR013785">
    <property type="entry name" value="Aldolase_TIM"/>
</dbReference>
<dbReference type="GO" id="GO:0010181">
    <property type="term" value="F:FMN binding"/>
    <property type="evidence" value="ECO:0007669"/>
    <property type="project" value="InterPro"/>
</dbReference>
<feature type="domain" description="NADH:flavin oxidoreductase/NADH oxidase N-terminal" evidence="2">
    <location>
        <begin position="7"/>
        <end position="43"/>
    </location>
</feature>
<sequence length="141" mass="15134">MSDPTTIIAQLKPAAINAKEAGFDGIELHGANGYLAYQFLYSNLKSAHRSVGGTVESPDPDSDSSAKVNELRQSRSSLALVMPGNQFTATVGMMVYLMYSAFRSVHQEYRPFDAPTLPRCARGVPQAGASQHAKDSLALSL</sequence>
<organism evidence="3 4">
    <name type="scientific">Mycena maculata</name>
    <dbReference type="NCBI Taxonomy" id="230809"/>
    <lineage>
        <taxon>Eukaryota</taxon>
        <taxon>Fungi</taxon>
        <taxon>Dikarya</taxon>
        <taxon>Basidiomycota</taxon>
        <taxon>Agaricomycotina</taxon>
        <taxon>Agaricomycetes</taxon>
        <taxon>Agaricomycetidae</taxon>
        <taxon>Agaricales</taxon>
        <taxon>Marasmiineae</taxon>
        <taxon>Mycenaceae</taxon>
        <taxon>Mycena</taxon>
    </lineage>
</organism>
<dbReference type="Pfam" id="PF00724">
    <property type="entry name" value="Oxidored_FMN"/>
    <property type="match status" value="1"/>
</dbReference>